<dbReference type="SUPFAM" id="SSF51126">
    <property type="entry name" value="Pectin lyase-like"/>
    <property type="match status" value="1"/>
</dbReference>
<keyword evidence="4" id="KW-0479">Metal-binding</keyword>
<evidence type="ECO:0000256" key="4">
    <source>
        <dbReference type="ARBA" id="ARBA00022723"/>
    </source>
</evidence>
<dbReference type="InterPro" id="IPR058953">
    <property type="entry name" value="PelX-like_N"/>
</dbReference>
<dbReference type="Proteomes" id="UP000190395">
    <property type="component" value="Unassembled WGS sequence"/>
</dbReference>
<protein>
    <recommendedName>
        <fullName evidence="10">Pectate disaccharide-lyase-like N-terminal domain-containing protein</fullName>
    </recommendedName>
</protein>
<keyword evidence="12" id="KW-1185">Reference proteome</keyword>
<dbReference type="GeneID" id="303367776"/>
<dbReference type="SMART" id="SM00710">
    <property type="entry name" value="PbH1"/>
    <property type="match status" value="5"/>
</dbReference>
<evidence type="ECO:0000256" key="1">
    <source>
        <dbReference type="ARBA" id="ARBA00001913"/>
    </source>
</evidence>
<keyword evidence="7" id="KW-0456">Lyase</keyword>
<keyword evidence="3" id="KW-0964">Secreted</keyword>
<dbReference type="InterPro" id="IPR012334">
    <property type="entry name" value="Pectin_lyas_fold"/>
</dbReference>
<evidence type="ECO:0000256" key="5">
    <source>
        <dbReference type="ARBA" id="ARBA00022729"/>
    </source>
</evidence>
<evidence type="ECO:0000256" key="2">
    <source>
        <dbReference type="ARBA" id="ARBA00004613"/>
    </source>
</evidence>
<dbReference type="GO" id="GO:0046872">
    <property type="term" value="F:metal ion binding"/>
    <property type="evidence" value="ECO:0007669"/>
    <property type="project" value="UniProtKB-KW"/>
</dbReference>
<evidence type="ECO:0000256" key="3">
    <source>
        <dbReference type="ARBA" id="ARBA00022525"/>
    </source>
</evidence>
<feature type="signal peptide" evidence="9">
    <location>
        <begin position="1"/>
        <end position="21"/>
    </location>
</feature>
<dbReference type="STRING" id="225004.SAMN02745152_01544"/>
<keyword evidence="5 9" id="KW-0732">Signal</keyword>
<dbReference type="EMBL" id="FUXC01000009">
    <property type="protein sequence ID" value="SJZ90012.1"/>
    <property type="molecule type" value="Genomic_DNA"/>
</dbReference>
<feature type="chain" id="PRO_5012526964" description="Pectate disaccharide-lyase-like N-terminal domain-containing protein" evidence="9">
    <location>
        <begin position="22"/>
        <end position="1011"/>
    </location>
</feature>
<accession>A0A1T4PES6</accession>
<gene>
    <name evidence="11" type="ORF">SAMN02745152_01544</name>
</gene>
<dbReference type="AlphaFoldDB" id="A0A1T4PES6"/>
<dbReference type="RefSeq" id="WP_078931281.1">
    <property type="nucleotide sequence ID" value="NZ_FUXC01000009.1"/>
</dbReference>
<dbReference type="Gene3D" id="2.60.40.10">
    <property type="entry name" value="Immunoglobulins"/>
    <property type="match status" value="1"/>
</dbReference>
<dbReference type="GO" id="GO:0005576">
    <property type="term" value="C:extracellular region"/>
    <property type="evidence" value="ECO:0007669"/>
    <property type="project" value="UniProtKB-SubCell"/>
</dbReference>
<sequence>MKKIVSLGLFAALAFSGFAQSARPDWSSVAAPKITSVGLSEGNPNEITVNFNAPTDAKTADKGYVEMKGPFGSPVKNTFGKARRAAKHSEFTPEFSGKYTFTVYTQRNNESTAKASEPVAFDFSLPLTKPVLSVLNIGKSTLSVKWDPVVEAEKYIVSYTENGKTKELPATTGISAEIKGLKDGDFSDIIVYAVRGKERVASSTMHKLVRQEKERVWTFTEFGTSTNPARNRFELLDPNNLKVALYSCTYDENTGNILEKGGKFESYFDGISFYYTVIDPKKENFELTATVHVDYHNPMADGQEGFGVLAIDRLGVEGQPLMIAYNNSAGVITRKFTTHINGVKKEIKDGIGARFVSGLTDEIIALGDEGIKSHATSKSDAFSYDQGSDAIKTGDTYRVTLKKDNTGYHAIYKRAIPSEDTKEEFIMYDPENNKLLQLDKDHIYIGFAVARGCNATFSDVVLNITDPKKDPPAQEEPPELVPLSTTIDCPTTWYNKKYPFAFTTNANGTISVKTTDGKVLIKGDKITVPEGKVFADYKKTIKINTDLNDLLVTFDPEDNWRPAPKKVIAQFNAEDNDYEMNYKPVTFSHTIISKTYKGKVLYVSPNANAFGKGTSDDPLDLGSAVAYCQPGQKIILKAGTYYPGKSLEIERGNDGTEKARKYLVADAGTRPIIDFSKSKAKVTAVNLYGSYWTLQGFDITGTPGDVKALQVAGNYNEIRMVDTYLNGDTGIQISGRSSETFDKWPHDNLIYGCESFGNSDPAQNNADGFASKLTSGENNVFRNCVAHHNVDDGWDFYSKVETGAIGAVLIDNCITYANGTKLDGTGNGDGNGFKLGGDGIAIKHILRNSISWGNGVNGVTCNSNPALILDHVTVYGSGNYNVSLYGKGKAAANPRVFKADGVLSANGGAGDNFDASNDPDLAKRLAAKNNYFFNGAKSVNVDGTAVDIAKTFVSTDIAKWANGFNTDGSFNRIPRNENGVFDIGDLFRLTDNAPENTGADYNYVSKNANAK</sequence>
<proteinExistence type="inferred from homology"/>
<evidence type="ECO:0000256" key="7">
    <source>
        <dbReference type="ARBA" id="ARBA00023239"/>
    </source>
</evidence>
<comment type="subcellular location">
    <subcellularLocation>
        <location evidence="2">Secreted</location>
    </subcellularLocation>
</comment>
<evidence type="ECO:0000256" key="6">
    <source>
        <dbReference type="ARBA" id="ARBA00022837"/>
    </source>
</evidence>
<dbReference type="Pfam" id="PF25849">
    <property type="entry name" value="PelX_N"/>
    <property type="match status" value="1"/>
</dbReference>
<name>A0A1T4PES6_9SPIR</name>
<keyword evidence="6" id="KW-0106">Calcium</keyword>
<dbReference type="InterPro" id="IPR013783">
    <property type="entry name" value="Ig-like_fold"/>
</dbReference>
<dbReference type="InterPro" id="IPR006626">
    <property type="entry name" value="PbH1"/>
</dbReference>
<evidence type="ECO:0000259" key="10">
    <source>
        <dbReference type="Pfam" id="PF25849"/>
    </source>
</evidence>
<reference evidence="11 12" key="1">
    <citation type="submission" date="2017-02" db="EMBL/GenBank/DDBJ databases">
        <authorList>
            <person name="Peterson S.W."/>
        </authorList>
    </citation>
    <scope>NUCLEOTIDE SEQUENCE [LARGE SCALE GENOMIC DNA]</scope>
    <source>
        <strain evidence="11 12">ATCC BAA-909</strain>
    </source>
</reference>
<evidence type="ECO:0000313" key="12">
    <source>
        <dbReference type="Proteomes" id="UP000190395"/>
    </source>
</evidence>
<evidence type="ECO:0000313" key="11">
    <source>
        <dbReference type="EMBL" id="SJZ90012.1"/>
    </source>
</evidence>
<organism evidence="11 12">
    <name type="scientific">Treponema berlinense</name>
    <dbReference type="NCBI Taxonomy" id="225004"/>
    <lineage>
        <taxon>Bacteria</taxon>
        <taxon>Pseudomonadati</taxon>
        <taxon>Spirochaetota</taxon>
        <taxon>Spirochaetia</taxon>
        <taxon>Spirochaetales</taxon>
        <taxon>Treponemataceae</taxon>
        <taxon>Treponema</taxon>
    </lineage>
</organism>
<dbReference type="PANTHER" id="PTHR40088:SF1">
    <property type="entry name" value="PECTATE LYASE PEL9"/>
    <property type="match status" value="1"/>
</dbReference>
<comment type="cofactor">
    <cofactor evidence="1">
        <name>Ca(2+)</name>
        <dbReference type="ChEBI" id="CHEBI:29108"/>
    </cofactor>
</comment>
<dbReference type="PANTHER" id="PTHR40088">
    <property type="entry name" value="PECTATE LYASE (EUROFUNG)"/>
    <property type="match status" value="1"/>
</dbReference>
<dbReference type="InterPro" id="IPR011050">
    <property type="entry name" value="Pectin_lyase_fold/virulence"/>
</dbReference>
<dbReference type="InterPro" id="IPR052052">
    <property type="entry name" value="Polysaccharide_Lyase_9"/>
</dbReference>
<feature type="domain" description="Pectate disaccharide-lyase-like N-terminal" evidence="10">
    <location>
        <begin position="221"/>
        <end position="465"/>
    </location>
</feature>
<comment type="similarity">
    <text evidence="8">Belongs to the polysaccharide lyase 9 family.</text>
</comment>
<dbReference type="OrthoDB" id="8660908at2"/>
<evidence type="ECO:0000256" key="9">
    <source>
        <dbReference type="SAM" id="SignalP"/>
    </source>
</evidence>
<dbReference type="GO" id="GO:0016837">
    <property type="term" value="F:carbon-oxygen lyase activity, acting on polysaccharides"/>
    <property type="evidence" value="ECO:0007669"/>
    <property type="project" value="TreeGrafter"/>
</dbReference>
<evidence type="ECO:0000256" key="8">
    <source>
        <dbReference type="ARBA" id="ARBA00038263"/>
    </source>
</evidence>
<dbReference type="Gene3D" id="2.160.20.10">
    <property type="entry name" value="Single-stranded right-handed beta-helix, Pectin lyase-like"/>
    <property type="match status" value="1"/>
</dbReference>